<sequence>MMPTPAGDGTDRWLALQPPVWVPFVWWASLVATIVASMVGDPGGACTVAEPCEPDLLFPLVVALAGFSAVALWWLPVSALLAGAAFGLVSAYGDPSIPGRYAGALAALVALGLAGFLTSLRSRQAAVAVEAFPTGAAQVPHRQATRPPAGGGSWWGLVPRVMGAVGLLVVVLSAALYLRGTAAEQEHLDRAYRTVGVVETGTDDDYRQVVRIQDGPLAGRQVRVTTEEDLDRGTRWPVLVDPQDKDWARLVGNPADLTYWFGWGLLGLLVLGWAVGREVRRLAVSPRRVARVGSATGVLLVAHRSGGDIVLAQERPSRPLARVPVGDAAPHRRRPAGPGVVHGRLAHGSWVAVATEDGFLRVVGPVMGWSGWAVPGAHSGAGRLVDRVAARGRRPWQRAREVGVVLVAIGGLVLGGGLAWWGLSETGPSWQAAQGRGEPGTVVVLSQSCGRGGCDHYGDWTSDDGRRRLTDVNIVGGGGDVGTRLRAYAESDDPSADAVFAPGWSGLVGSLFTVAMGLGIGGWGAGQLAAPWFLRRQRPGRHASDR</sequence>
<feature type="transmembrane region" description="Helical" evidence="1">
    <location>
        <begin position="257"/>
        <end position="276"/>
    </location>
</feature>
<name>A0A849HNJ8_9MICO</name>
<organism evidence="2 3">
    <name type="scientific">Knoellia koreensis</name>
    <dbReference type="NCBI Taxonomy" id="2730921"/>
    <lineage>
        <taxon>Bacteria</taxon>
        <taxon>Bacillati</taxon>
        <taxon>Actinomycetota</taxon>
        <taxon>Actinomycetes</taxon>
        <taxon>Micrococcales</taxon>
        <taxon>Intrasporangiaceae</taxon>
        <taxon>Knoellia</taxon>
    </lineage>
</organism>
<dbReference type="EMBL" id="JABEPQ010000002">
    <property type="protein sequence ID" value="NNM46187.1"/>
    <property type="molecule type" value="Genomic_DNA"/>
</dbReference>
<feature type="transmembrane region" description="Helical" evidence="1">
    <location>
        <begin position="511"/>
        <end position="534"/>
    </location>
</feature>
<feature type="transmembrane region" description="Helical" evidence="1">
    <location>
        <begin position="60"/>
        <end position="89"/>
    </location>
</feature>
<feature type="transmembrane region" description="Helical" evidence="1">
    <location>
        <begin position="157"/>
        <end position="178"/>
    </location>
</feature>
<feature type="transmembrane region" description="Helical" evidence="1">
    <location>
        <begin position="402"/>
        <end position="423"/>
    </location>
</feature>
<evidence type="ECO:0000313" key="2">
    <source>
        <dbReference type="EMBL" id="NNM46187.1"/>
    </source>
</evidence>
<dbReference type="AlphaFoldDB" id="A0A849HNJ8"/>
<keyword evidence="3" id="KW-1185">Reference proteome</keyword>
<reference evidence="2 3" key="1">
    <citation type="submission" date="2020-04" db="EMBL/GenBank/DDBJ databases">
        <title>Knoellia sp. isolate from air conditioner.</title>
        <authorList>
            <person name="Chea S."/>
            <person name="Kim D.-U."/>
        </authorList>
    </citation>
    <scope>NUCLEOTIDE SEQUENCE [LARGE SCALE GENOMIC DNA]</scope>
    <source>
        <strain evidence="2 3">DB2414S</strain>
    </source>
</reference>
<keyword evidence="1" id="KW-0812">Transmembrane</keyword>
<protein>
    <submittedName>
        <fullName evidence="2">Uncharacterized protein</fullName>
    </submittedName>
</protein>
<dbReference type="Proteomes" id="UP000588586">
    <property type="component" value="Unassembled WGS sequence"/>
</dbReference>
<feature type="transmembrane region" description="Helical" evidence="1">
    <location>
        <begin position="20"/>
        <end position="39"/>
    </location>
</feature>
<gene>
    <name evidence="2" type="ORF">HJG52_09235</name>
</gene>
<evidence type="ECO:0000313" key="3">
    <source>
        <dbReference type="Proteomes" id="UP000588586"/>
    </source>
</evidence>
<comment type="caution">
    <text evidence="2">The sequence shown here is derived from an EMBL/GenBank/DDBJ whole genome shotgun (WGS) entry which is preliminary data.</text>
</comment>
<evidence type="ECO:0000256" key="1">
    <source>
        <dbReference type="SAM" id="Phobius"/>
    </source>
</evidence>
<keyword evidence="1" id="KW-1133">Transmembrane helix</keyword>
<keyword evidence="1" id="KW-0472">Membrane</keyword>
<proteinExistence type="predicted"/>
<dbReference type="RefSeq" id="WP_171243321.1">
    <property type="nucleotide sequence ID" value="NZ_JABEPQ010000002.1"/>
</dbReference>
<feature type="transmembrane region" description="Helical" evidence="1">
    <location>
        <begin position="101"/>
        <end position="120"/>
    </location>
</feature>
<accession>A0A849HNJ8</accession>